<dbReference type="HOGENOM" id="CLU_023982_0_0_4"/>
<dbReference type="CDD" id="cd06852">
    <property type="entry name" value="GT_MraY"/>
    <property type="match status" value="1"/>
</dbReference>
<feature type="transmembrane region" description="Helical" evidence="12">
    <location>
        <begin position="226"/>
        <end position="246"/>
    </location>
</feature>
<dbReference type="Proteomes" id="UP000007883">
    <property type="component" value="Chromosome"/>
</dbReference>
<feature type="transmembrane region" description="Helical" evidence="12">
    <location>
        <begin position="77"/>
        <end position="95"/>
    </location>
</feature>
<dbReference type="InterPro" id="IPR000715">
    <property type="entry name" value="Glycosyl_transferase_4"/>
</dbReference>
<feature type="transmembrane region" description="Helical" evidence="12">
    <location>
        <begin position="371"/>
        <end position="390"/>
    </location>
</feature>
<keyword evidence="3 12" id="KW-0132">Cell division</keyword>
<evidence type="ECO:0000256" key="2">
    <source>
        <dbReference type="ARBA" id="ARBA00005583"/>
    </source>
</evidence>
<dbReference type="PROSITE" id="PS01347">
    <property type="entry name" value="MRAY_1"/>
    <property type="match status" value="1"/>
</dbReference>
<keyword evidence="16" id="KW-1185">Reference proteome</keyword>
<keyword evidence="9 12" id="KW-0472">Membrane</keyword>
<feature type="transmembrane region" description="Helical" evidence="12">
    <location>
        <begin position="266"/>
        <end position="283"/>
    </location>
</feature>
<dbReference type="GO" id="GO:0071555">
    <property type="term" value="P:cell wall organization"/>
    <property type="evidence" value="ECO:0007669"/>
    <property type="project" value="UniProtKB-KW"/>
</dbReference>
<dbReference type="HAMAP" id="MF_00038">
    <property type="entry name" value="MraY"/>
    <property type="match status" value="1"/>
</dbReference>
<dbReference type="PANTHER" id="PTHR22926:SF5">
    <property type="entry name" value="PHOSPHO-N-ACETYLMURAMOYL-PENTAPEPTIDE-TRANSFERASE HOMOLOG"/>
    <property type="match status" value="1"/>
</dbReference>
<dbReference type="GO" id="GO:0008360">
    <property type="term" value="P:regulation of cell shape"/>
    <property type="evidence" value="ECO:0007669"/>
    <property type="project" value="UniProtKB-KW"/>
</dbReference>
<name>I0HMQ5_RUBGI</name>
<evidence type="ECO:0000256" key="12">
    <source>
        <dbReference type="HAMAP-Rule" id="MF_00038"/>
    </source>
</evidence>
<evidence type="ECO:0000256" key="14">
    <source>
        <dbReference type="PIRSR" id="PIRSR600715-1"/>
    </source>
</evidence>
<evidence type="ECO:0000256" key="13">
    <source>
        <dbReference type="NCBIfam" id="TIGR00445"/>
    </source>
</evidence>
<feature type="transmembrane region" description="Helical" evidence="12">
    <location>
        <begin position="101"/>
        <end position="118"/>
    </location>
</feature>
<feature type="transmembrane region" description="Helical" evidence="12">
    <location>
        <begin position="316"/>
        <end position="340"/>
    </location>
</feature>
<sequence>MLLTLSQWLLTLFPEQLGFLRVFQYLTFRAVLAAMTALLIGLALGPWVIRRLTEMKIGQPIREYGVQTHLGKRGTPTMGGVLVLLGIAVSTLLWFDWSNRFVWVVMIVTFGFGAVGWVDDYRKVVRKDPEGMRSREKFFWQTLIGLFAAIYLAFSVSETSNLRVVELFLRWVTSGFSNDLPPKADLIVPFFKTVSYPLGVFGFMALTWFVIVGASNAVNFTDGLDGLAIMPVVLVGSALGVFAYVTGNSVFSRYLLLPYIPGAGELLVFCAALAGAGLAFLWFNANPAQVFMGDVGALALGGALGTIAVITRQEIVLGIMGGVFVAEALSVMTQVAWFKYTKKRYGEGRRIFLMAPLHHHYEKKGWTESQVVVRFWIITMLLCLVGLASLKLR</sequence>
<evidence type="ECO:0000256" key="4">
    <source>
        <dbReference type="ARBA" id="ARBA00022679"/>
    </source>
</evidence>
<dbReference type="STRING" id="983917.RGE_09510"/>
<accession>I0HMQ5</accession>
<organism evidence="15 16">
    <name type="scientific">Rubrivivax gelatinosus (strain NBRC 100245 / IL144)</name>
    <dbReference type="NCBI Taxonomy" id="983917"/>
    <lineage>
        <taxon>Bacteria</taxon>
        <taxon>Pseudomonadati</taxon>
        <taxon>Pseudomonadota</taxon>
        <taxon>Betaproteobacteria</taxon>
        <taxon>Burkholderiales</taxon>
        <taxon>Sphaerotilaceae</taxon>
        <taxon>Rubrivivax</taxon>
    </lineage>
</organism>
<dbReference type="EC" id="2.7.8.13" evidence="12 13"/>
<evidence type="ECO:0000256" key="7">
    <source>
        <dbReference type="ARBA" id="ARBA00022984"/>
    </source>
</evidence>
<evidence type="ECO:0000256" key="10">
    <source>
        <dbReference type="ARBA" id="ARBA00023306"/>
    </source>
</evidence>
<dbReference type="AlphaFoldDB" id="I0HMQ5"/>
<evidence type="ECO:0000256" key="5">
    <source>
        <dbReference type="ARBA" id="ARBA00022692"/>
    </source>
</evidence>
<dbReference type="RefSeq" id="WP_014427164.1">
    <property type="nucleotide sequence ID" value="NC_017075.1"/>
</dbReference>
<dbReference type="PATRIC" id="fig|983917.3.peg.931"/>
<protein>
    <recommendedName>
        <fullName evidence="12 13">Phospho-N-acetylmuramoyl-pentapeptide-transferase</fullName>
        <ecNumber evidence="12 13">2.7.8.13</ecNumber>
    </recommendedName>
    <alternativeName>
        <fullName evidence="12">UDP-MurNAc-pentapeptide phosphotransferase</fullName>
    </alternativeName>
</protein>
<evidence type="ECO:0000313" key="16">
    <source>
        <dbReference type="Proteomes" id="UP000007883"/>
    </source>
</evidence>
<comment type="subcellular location">
    <subcellularLocation>
        <location evidence="12">Cell inner membrane</location>
        <topology evidence="12">Multi-pass membrane protein</topology>
    </subcellularLocation>
    <subcellularLocation>
        <location evidence="1">Membrane</location>
        <topology evidence="1">Multi-pass membrane protein</topology>
    </subcellularLocation>
</comment>
<keyword evidence="7 12" id="KW-0573">Peptidoglycan synthesis</keyword>
<feature type="binding site" evidence="14">
    <location>
        <position position="219"/>
    </location>
    <ligand>
        <name>Mg(2+)</name>
        <dbReference type="ChEBI" id="CHEBI:18420"/>
    </ligand>
</feature>
<gene>
    <name evidence="12 15" type="primary">mraY</name>
    <name evidence="15" type="ordered locus">RGE_09510</name>
</gene>
<dbReference type="GO" id="GO:0051992">
    <property type="term" value="F:UDP-N-acetylmuramoyl-L-alanyl-D-glutamyl-meso-2,6-diaminopimelyl-D-alanyl-D-alanine:undecaprenyl-phosphate transferase activity"/>
    <property type="evidence" value="ECO:0007669"/>
    <property type="project" value="RHEA"/>
</dbReference>
<dbReference type="InterPro" id="IPR003524">
    <property type="entry name" value="PNAcMuramoyl-5peptid_Trfase"/>
</dbReference>
<dbReference type="GO" id="GO:0005886">
    <property type="term" value="C:plasma membrane"/>
    <property type="evidence" value="ECO:0007669"/>
    <property type="project" value="UniProtKB-SubCell"/>
</dbReference>
<evidence type="ECO:0000256" key="6">
    <source>
        <dbReference type="ARBA" id="ARBA00022960"/>
    </source>
</evidence>
<dbReference type="GO" id="GO:0008963">
    <property type="term" value="F:phospho-N-acetylmuramoyl-pentapeptide-transferase activity"/>
    <property type="evidence" value="ECO:0007669"/>
    <property type="project" value="UniProtKB-UniRule"/>
</dbReference>
<keyword evidence="8 12" id="KW-1133">Transmembrane helix</keyword>
<dbReference type="eggNOG" id="COG0472">
    <property type="taxonomic scope" value="Bacteria"/>
</dbReference>
<dbReference type="PANTHER" id="PTHR22926">
    <property type="entry name" value="PHOSPHO-N-ACETYLMURAMOYL-PENTAPEPTIDE-TRANSFERASE"/>
    <property type="match status" value="1"/>
</dbReference>
<dbReference type="NCBIfam" id="TIGR00445">
    <property type="entry name" value="mraY"/>
    <property type="match status" value="1"/>
</dbReference>
<dbReference type="GO" id="GO:0046872">
    <property type="term" value="F:metal ion binding"/>
    <property type="evidence" value="ECO:0007669"/>
    <property type="project" value="UniProtKB-KW"/>
</dbReference>
<keyword evidence="12" id="KW-0997">Cell inner membrane</keyword>
<evidence type="ECO:0000313" key="15">
    <source>
        <dbReference type="EMBL" id="BAL94292.1"/>
    </source>
</evidence>
<feature type="transmembrane region" description="Helical" evidence="12">
    <location>
        <begin position="28"/>
        <end position="49"/>
    </location>
</feature>
<comment type="catalytic activity">
    <reaction evidence="12">
        <text>UDP-N-acetyl-alpha-D-muramoyl-L-alanyl-gamma-D-glutamyl-meso-2,6-diaminopimeloyl-D-alanyl-D-alanine + di-trans,octa-cis-undecaprenyl phosphate = di-trans,octa-cis-undecaprenyl diphospho-N-acetyl-alpha-D-muramoyl-L-alanyl-D-glutamyl-meso-2,6-diaminopimeloyl-D-alanyl-D-alanine + UMP</text>
        <dbReference type="Rhea" id="RHEA:28386"/>
        <dbReference type="ChEBI" id="CHEBI:57865"/>
        <dbReference type="ChEBI" id="CHEBI:60392"/>
        <dbReference type="ChEBI" id="CHEBI:61386"/>
        <dbReference type="ChEBI" id="CHEBI:61387"/>
        <dbReference type="EC" id="2.7.8.13"/>
    </reaction>
</comment>
<dbReference type="InterPro" id="IPR018480">
    <property type="entry name" value="PNAcMuramoyl-5peptid_Trfase_CS"/>
</dbReference>
<proteinExistence type="inferred from homology"/>
<evidence type="ECO:0000256" key="8">
    <source>
        <dbReference type="ARBA" id="ARBA00022989"/>
    </source>
</evidence>
<feature type="transmembrane region" description="Helical" evidence="12">
    <location>
        <begin position="194"/>
        <end position="214"/>
    </location>
</feature>
<keyword evidence="12 14" id="KW-0460">Magnesium</keyword>
<reference evidence="15 16" key="1">
    <citation type="journal article" date="2012" name="J. Bacteriol.">
        <title>Complete genome sequence of phototrophic betaproteobacterium Rubrivivax gelatinosus IL144.</title>
        <authorList>
            <person name="Nagashima S."/>
            <person name="Kamimura A."/>
            <person name="Shimizu T."/>
            <person name="Nakamura-isaki S."/>
            <person name="Aono E."/>
            <person name="Sakamoto K."/>
            <person name="Ichikawa N."/>
            <person name="Nakazawa H."/>
            <person name="Sekine M."/>
            <person name="Yamazaki S."/>
            <person name="Fujita N."/>
            <person name="Shimada K."/>
            <person name="Hanada S."/>
            <person name="Nagashima K.V.P."/>
        </authorList>
    </citation>
    <scope>NUCLEOTIDE SEQUENCE [LARGE SCALE GENOMIC DNA]</scope>
    <source>
        <strain evidence="16">NBRC 100245 / IL144</strain>
    </source>
</reference>
<keyword evidence="4 12" id="KW-0808">Transferase</keyword>
<evidence type="ECO:0000256" key="1">
    <source>
        <dbReference type="ARBA" id="ARBA00004141"/>
    </source>
</evidence>
<comment type="cofactor">
    <cofactor evidence="12 14">
        <name>Mg(2+)</name>
        <dbReference type="ChEBI" id="CHEBI:18420"/>
    </cofactor>
</comment>
<feature type="binding site" evidence="14">
    <location>
        <position position="294"/>
    </location>
    <ligand>
        <name>Mg(2+)</name>
        <dbReference type="ChEBI" id="CHEBI:18420"/>
    </ligand>
</feature>
<comment type="function">
    <text evidence="12">Catalyzes the initial step of the lipid cycle reactions in the biosynthesis of the cell wall peptidoglycan: transfers peptidoglycan precursor phospho-MurNAc-pentapeptide from UDP-MurNAc-pentapeptide onto the lipid carrier undecaprenyl phosphate, yielding undecaprenyl-pyrophosphoryl-MurNAc-pentapeptide, known as lipid I.</text>
</comment>
<dbReference type="UniPathway" id="UPA00219"/>
<feature type="transmembrane region" description="Helical" evidence="12">
    <location>
        <begin position="290"/>
        <end position="310"/>
    </location>
</feature>
<evidence type="ECO:0000256" key="9">
    <source>
        <dbReference type="ARBA" id="ARBA00023136"/>
    </source>
</evidence>
<keyword evidence="12" id="KW-1003">Cell membrane</keyword>
<comment type="similarity">
    <text evidence="2 12">Belongs to the glycosyltransferase 4 family. MraY subfamily.</text>
</comment>
<evidence type="ECO:0000256" key="3">
    <source>
        <dbReference type="ARBA" id="ARBA00022618"/>
    </source>
</evidence>
<keyword evidence="12 14" id="KW-0479">Metal-binding</keyword>
<dbReference type="Pfam" id="PF00953">
    <property type="entry name" value="Glycos_transf_4"/>
    <property type="match status" value="1"/>
</dbReference>
<keyword evidence="6 12" id="KW-0133">Cell shape</keyword>
<keyword evidence="10 12" id="KW-0131">Cell cycle</keyword>
<dbReference type="PROSITE" id="PS01348">
    <property type="entry name" value="MRAY_2"/>
    <property type="match status" value="1"/>
</dbReference>
<evidence type="ECO:0000256" key="11">
    <source>
        <dbReference type="ARBA" id="ARBA00023316"/>
    </source>
</evidence>
<comment type="pathway">
    <text evidence="12">Cell wall biogenesis; peptidoglycan biosynthesis.</text>
</comment>
<dbReference type="KEGG" id="rge:RGE_09510"/>
<keyword evidence="5 12" id="KW-0812">Transmembrane</keyword>
<dbReference type="GO" id="GO:0051301">
    <property type="term" value="P:cell division"/>
    <property type="evidence" value="ECO:0007669"/>
    <property type="project" value="UniProtKB-KW"/>
</dbReference>
<feature type="transmembrane region" description="Helical" evidence="12">
    <location>
        <begin position="138"/>
        <end position="157"/>
    </location>
</feature>
<dbReference type="Pfam" id="PF10555">
    <property type="entry name" value="MraY_sig1"/>
    <property type="match status" value="1"/>
</dbReference>
<dbReference type="EMBL" id="AP012320">
    <property type="protein sequence ID" value="BAL94292.1"/>
    <property type="molecule type" value="Genomic_DNA"/>
</dbReference>
<dbReference type="GO" id="GO:0009252">
    <property type="term" value="P:peptidoglycan biosynthetic process"/>
    <property type="evidence" value="ECO:0007669"/>
    <property type="project" value="UniProtKB-UniRule"/>
</dbReference>
<keyword evidence="11 12" id="KW-0961">Cell wall biogenesis/degradation</keyword>